<evidence type="ECO:0000256" key="3">
    <source>
        <dbReference type="ARBA" id="ARBA00022475"/>
    </source>
</evidence>
<dbReference type="Proteomes" id="UP001589818">
    <property type="component" value="Unassembled WGS sequence"/>
</dbReference>
<evidence type="ECO:0000256" key="1">
    <source>
        <dbReference type="ARBA" id="ARBA00004651"/>
    </source>
</evidence>
<evidence type="ECO:0000256" key="5">
    <source>
        <dbReference type="ARBA" id="ARBA00022989"/>
    </source>
</evidence>
<evidence type="ECO:0000256" key="2">
    <source>
        <dbReference type="ARBA" id="ARBA00022448"/>
    </source>
</evidence>
<dbReference type="InterPro" id="IPR036259">
    <property type="entry name" value="MFS_trans_sf"/>
</dbReference>
<proteinExistence type="predicted"/>
<dbReference type="SUPFAM" id="SSF103473">
    <property type="entry name" value="MFS general substrate transporter"/>
    <property type="match status" value="1"/>
</dbReference>
<dbReference type="PROSITE" id="PS50850">
    <property type="entry name" value="MFS"/>
    <property type="match status" value="1"/>
</dbReference>
<feature type="domain" description="Major facilitator superfamily (MFS) profile" evidence="8">
    <location>
        <begin position="13"/>
        <end position="192"/>
    </location>
</feature>
<keyword evidence="4 7" id="KW-0812">Transmembrane</keyword>
<dbReference type="InterPro" id="IPR011701">
    <property type="entry name" value="MFS"/>
</dbReference>
<dbReference type="EMBL" id="JBHLVF010000041">
    <property type="protein sequence ID" value="MFC0394911.1"/>
    <property type="molecule type" value="Genomic_DNA"/>
</dbReference>
<evidence type="ECO:0000313" key="9">
    <source>
        <dbReference type="EMBL" id="MFC0394911.1"/>
    </source>
</evidence>
<feature type="transmembrane region" description="Helical" evidence="7">
    <location>
        <begin position="79"/>
        <end position="97"/>
    </location>
</feature>
<evidence type="ECO:0000313" key="10">
    <source>
        <dbReference type="Proteomes" id="UP001589818"/>
    </source>
</evidence>
<sequence>MRKQIHEGRERSALRWMMLSQSMMTFGGGIVFPFYLIFVKEIGGDFTEYGIAYGLFTLCSAYLNGVFGKSSDRYGRKRFLLLSAWGTALLFLVFPIVTDIWQIYALQILMGVFGAMQKTCEKALLADMTEEGRRGEQIGRYHIGVSICSGLAVMAGGVLIDLFTLDVMFYLGSIVLFLSGLMLSGVGEKTPT</sequence>
<dbReference type="PANTHER" id="PTHR43414:SF6">
    <property type="entry name" value="MULTIDRUG RESISTANCE PROTEIN MDTG"/>
    <property type="match status" value="1"/>
</dbReference>
<gene>
    <name evidence="9" type="ORF">ACFFJ8_26550</name>
</gene>
<dbReference type="InterPro" id="IPR020846">
    <property type="entry name" value="MFS_dom"/>
</dbReference>
<dbReference type="PANTHER" id="PTHR43414">
    <property type="entry name" value="MULTIDRUG RESISTANCE PROTEIN MDTG"/>
    <property type="match status" value="1"/>
</dbReference>
<evidence type="ECO:0000256" key="4">
    <source>
        <dbReference type="ARBA" id="ARBA00022692"/>
    </source>
</evidence>
<evidence type="ECO:0000256" key="7">
    <source>
        <dbReference type="SAM" id="Phobius"/>
    </source>
</evidence>
<dbReference type="Gene3D" id="1.20.1250.20">
    <property type="entry name" value="MFS general substrate transporter like domains"/>
    <property type="match status" value="1"/>
</dbReference>
<evidence type="ECO:0000256" key="6">
    <source>
        <dbReference type="ARBA" id="ARBA00023136"/>
    </source>
</evidence>
<comment type="subcellular location">
    <subcellularLocation>
        <location evidence="1">Cell membrane</location>
        <topology evidence="1">Multi-pass membrane protein</topology>
    </subcellularLocation>
</comment>
<feature type="transmembrane region" description="Helical" evidence="7">
    <location>
        <begin position="141"/>
        <end position="163"/>
    </location>
</feature>
<keyword evidence="2" id="KW-0813">Transport</keyword>
<reference evidence="9 10" key="1">
    <citation type="submission" date="2024-09" db="EMBL/GenBank/DDBJ databases">
        <authorList>
            <person name="Sun Q."/>
            <person name="Mori K."/>
        </authorList>
    </citation>
    <scope>NUCLEOTIDE SEQUENCE [LARGE SCALE GENOMIC DNA]</scope>
    <source>
        <strain evidence="9 10">CCM 4839</strain>
    </source>
</reference>
<protein>
    <submittedName>
        <fullName evidence="9">MFS transporter</fullName>
    </submittedName>
</protein>
<keyword evidence="5 7" id="KW-1133">Transmembrane helix</keyword>
<feature type="transmembrane region" description="Helical" evidence="7">
    <location>
        <begin position="50"/>
        <end position="67"/>
    </location>
</feature>
<feature type="transmembrane region" description="Helical" evidence="7">
    <location>
        <begin position="169"/>
        <end position="187"/>
    </location>
</feature>
<keyword evidence="10" id="KW-1185">Reference proteome</keyword>
<dbReference type="RefSeq" id="WP_204816071.1">
    <property type="nucleotide sequence ID" value="NZ_JANHOF010000001.1"/>
</dbReference>
<keyword evidence="3" id="KW-1003">Cell membrane</keyword>
<name>A0ABV6JG78_9BACL</name>
<comment type="caution">
    <text evidence="9">The sequence shown here is derived from an EMBL/GenBank/DDBJ whole genome shotgun (WGS) entry which is preliminary data.</text>
</comment>
<keyword evidence="6 7" id="KW-0472">Membrane</keyword>
<accession>A0ABV6JG78</accession>
<feature type="transmembrane region" description="Helical" evidence="7">
    <location>
        <begin position="12"/>
        <end position="38"/>
    </location>
</feature>
<dbReference type="Pfam" id="PF07690">
    <property type="entry name" value="MFS_1"/>
    <property type="match status" value="1"/>
</dbReference>
<organism evidence="9 10">
    <name type="scientific">Paenibacillus mendelii</name>
    <dbReference type="NCBI Taxonomy" id="206163"/>
    <lineage>
        <taxon>Bacteria</taxon>
        <taxon>Bacillati</taxon>
        <taxon>Bacillota</taxon>
        <taxon>Bacilli</taxon>
        <taxon>Bacillales</taxon>
        <taxon>Paenibacillaceae</taxon>
        <taxon>Paenibacillus</taxon>
    </lineage>
</organism>
<evidence type="ECO:0000259" key="8">
    <source>
        <dbReference type="PROSITE" id="PS50850"/>
    </source>
</evidence>